<dbReference type="AlphaFoldDB" id="A0A1I5WG47"/>
<protein>
    <recommendedName>
        <fullName evidence="3">DUF1836 domain-containing protein</fullName>
    </recommendedName>
</protein>
<dbReference type="InterPro" id="IPR014975">
    <property type="entry name" value="DUF1836"/>
</dbReference>
<dbReference type="PANTHER" id="PTHR40056">
    <property type="entry name" value="HYPOTHETICAL CYTOSOLIC PROTEIN"/>
    <property type="match status" value="1"/>
</dbReference>
<dbReference type="EMBL" id="FOXW01000003">
    <property type="protein sequence ID" value="SFQ18744.1"/>
    <property type="molecule type" value="Genomic_DNA"/>
</dbReference>
<evidence type="ECO:0008006" key="3">
    <source>
        <dbReference type="Google" id="ProtNLM"/>
    </source>
</evidence>
<name>A0A1I5WG47_9LACT</name>
<proteinExistence type="predicted"/>
<evidence type="ECO:0000313" key="2">
    <source>
        <dbReference type="Proteomes" id="UP000199136"/>
    </source>
</evidence>
<dbReference type="RefSeq" id="WP_092479919.1">
    <property type="nucleotide sequence ID" value="NZ_FOXW01000003.1"/>
</dbReference>
<organism evidence="1 2">
    <name type="scientific">Desemzia incerta</name>
    <dbReference type="NCBI Taxonomy" id="82801"/>
    <lineage>
        <taxon>Bacteria</taxon>
        <taxon>Bacillati</taxon>
        <taxon>Bacillota</taxon>
        <taxon>Bacilli</taxon>
        <taxon>Lactobacillales</taxon>
        <taxon>Carnobacteriaceae</taxon>
        <taxon>Desemzia</taxon>
    </lineage>
</organism>
<sequence length="186" mass="21330">MTYNEELMQWTADVEKYHLPRWDDLPDIDLYMDQVITLIENYLMIFNPTHDKKIITSSMVNNYVKLKVIPKPIKKKYTKKHLAYLIAISILKQVITIPEVRDGIVYQASVSGIREAYNLFCCEQEYALKAVASRIGETELLPLMKDDTDEKTMLVRNATLAVATKIATEKLVASLSVVNSQESQNK</sequence>
<dbReference type="STRING" id="82801.SAMN04488506_0857"/>
<dbReference type="OrthoDB" id="3191472at2"/>
<gene>
    <name evidence="1" type="ORF">SAMN04488506_0857</name>
</gene>
<dbReference type="PANTHER" id="PTHR40056:SF1">
    <property type="entry name" value="DUF1836 DOMAIN-CONTAINING PROTEIN"/>
    <property type="match status" value="1"/>
</dbReference>
<accession>A0A1I5WG47</accession>
<dbReference type="Proteomes" id="UP000199136">
    <property type="component" value="Unassembled WGS sequence"/>
</dbReference>
<dbReference type="Pfam" id="PF08876">
    <property type="entry name" value="DUF1836"/>
    <property type="match status" value="1"/>
</dbReference>
<keyword evidence="2" id="KW-1185">Reference proteome</keyword>
<evidence type="ECO:0000313" key="1">
    <source>
        <dbReference type="EMBL" id="SFQ18744.1"/>
    </source>
</evidence>
<reference evidence="1 2" key="1">
    <citation type="submission" date="2016-10" db="EMBL/GenBank/DDBJ databases">
        <authorList>
            <person name="de Groot N.N."/>
        </authorList>
    </citation>
    <scope>NUCLEOTIDE SEQUENCE [LARGE SCALE GENOMIC DNA]</scope>
    <source>
        <strain evidence="1 2">DSM 20581</strain>
    </source>
</reference>